<comment type="caution">
    <text evidence="2">The sequence shown here is derived from an EMBL/GenBank/DDBJ whole genome shotgun (WGS) entry which is preliminary data.</text>
</comment>
<evidence type="ECO:0000313" key="2">
    <source>
        <dbReference type="EMBL" id="MBK7676536.1"/>
    </source>
</evidence>
<proteinExistence type="predicted"/>
<evidence type="ECO:0000313" key="3">
    <source>
        <dbReference type="Proteomes" id="UP000697998"/>
    </source>
</evidence>
<dbReference type="EMBL" id="JADJMH010000020">
    <property type="protein sequence ID" value="MBK7676536.1"/>
    <property type="molecule type" value="Genomic_DNA"/>
</dbReference>
<gene>
    <name evidence="2" type="ORF">IPJ27_18230</name>
</gene>
<dbReference type="AlphaFoldDB" id="A0A935UGY3"/>
<evidence type="ECO:0000256" key="1">
    <source>
        <dbReference type="SAM" id="MobiDB-lite"/>
    </source>
</evidence>
<dbReference type="Proteomes" id="UP000697998">
    <property type="component" value="Unassembled WGS sequence"/>
</dbReference>
<sequence>MLNLHHAPATPAAGPAHTLAQAPPQRQRAVAKALLAGVFCLAGAAHDAAAMLVSLDTSTLSGTSARLEFVLFDGDFTPNNSLTIASMSTSGVLGAIDCSFGCTGGFSPPFALDDALTFGQFLQDLTLGSSVSFELSFTSNYSGNGTPDRLVLSLLDPVTNLTLVYTDLDSTVSPVPFQDALLVVDLAGDARIQVAGSSDPNILISIPEPGAGALFSLGLALLGGQRIRRRRWFASSG</sequence>
<reference evidence="2 3" key="1">
    <citation type="submission" date="2020-10" db="EMBL/GenBank/DDBJ databases">
        <title>Connecting structure to function with the recovery of over 1000 high-quality activated sludge metagenome-assembled genomes encoding full-length rRNA genes using long-read sequencing.</title>
        <authorList>
            <person name="Singleton C.M."/>
            <person name="Petriglieri F."/>
            <person name="Kristensen J.M."/>
            <person name="Kirkegaard R.H."/>
            <person name="Michaelsen T.Y."/>
            <person name="Andersen M.H."/>
            <person name="Karst S.M."/>
            <person name="Dueholm M.S."/>
            <person name="Nielsen P.H."/>
            <person name="Albertsen M."/>
        </authorList>
    </citation>
    <scope>NUCLEOTIDE SEQUENCE [LARGE SCALE GENOMIC DNA]</scope>
    <source>
        <strain evidence="2">EsbW_18-Q3-R4-48_BATAC.285</strain>
    </source>
</reference>
<name>A0A935UGY3_9PROT</name>
<organism evidence="2 3">
    <name type="scientific">Candidatus Accumulibacter proximus</name>
    <dbReference type="NCBI Taxonomy" id="2954385"/>
    <lineage>
        <taxon>Bacteria</taxon>
        <taxon>Pseudomonadati</taxon>
        <taxon>Pseudomonadota</taxon>
        <taxon>Betaproteobacteria</taxon>
        <taxon>Candidatus Accumulibacter</taxon>
    </lineage>
</organism>
<accession>A0A935UGY3</accession>
<feature type="region of interest" description="Disordered" evidence="1">
    <location>
        <begin position="1"/>
        <end position="21"/>
    </location>
</feature>
<protein>
    <submittedName>
        <fullName evidence="2">NF038129 family PEP-CTERM protein</fullName>
    </submittedName>
</protein>
<dbReference type="NCBIfam" id="NF038129">
    <property type="entry name" value="PEP_NF038129"/>
    <property type="match status" value="1"/>
</dbReference>